<name>A0A2N5TJU7_9BASI</name>
<comment type="caution">
    <text evidence="1">The sequence shown here is derived from an EMBL/GenBank/DDBJ whole genome shotgun (WGS) entry which is preliminary data.</text>
</comment>
<sequence>MQLEGSSSVCPTTGLPDHAVTDHAVIPPSKNFILWLILLPSYSPEHCTSINQFHHLPVNVQLSILQW</sequence>
<accession>A0A2N5TJU7</accession>
<evidence type="ECO:0000313" key="2">
    <source>
        <dbReference type="Proteomes" id="UP000235392"/>
    </source>
</evidence>
<gene>
    <name evidence="1" type="ORF">PCASD_22683</name>
</gene>
<reference evidence="1 2" key="1">
    <citation type="submission" date="2017-11" db="EMBL/GenBank/DDBJ databases">
        <title>De novo assembly and phasing of dikaryotic genomes from two isolates of Puccinia coronata f. sp. avenae, the causal agent of oat crown rust.</title>
        <authorList>
            <person name="Miller M.E."/>
            <person name="Zhang Y."/>
            <person name="Omidvar V."/>
            <person name="Sperschneider J."/>
            <person name="Schwessinger B."/>
            <person name="Raley C."/>
            <person name="Palmer J.M."/>
            <person name="Garnica D."/>
            <person name="Upadhyaya N."/>
            <person name="Rathjen J."/>
            <person name="Taylor J.M."/>
            <person name="Park R.F."/>
            <person name="Dodds P.N."/>
            <person name="Hirsch C.D."/>
            <person name="Kianian S.F."/>
            <person name="Figueroa M."/>
        </authorList>
    </citation>
    <scope>NUCLEOTIDE SEQUENCE [LARGE SCALE GENOMIC DNA]</scope>
    <source>
        <strain evidence="1">12SD80</strain>
    </source>
</reference>
<dbReference type="AlphaFoldDB" id="A0A2N5TJU7"/>
<dbReference type="EMBL" id="PGCI01000509">
    <property type="protein sequence ID" value="PLW25775.1"/>
    <property type="molecule type" value="Genomic_DNA"/>
</dbReference>
<dbReference type="Proteomes" id="UP000235392">
    <property type="component" value="Unassembled WGS sequence"/>
</dbReference>
<proteinExistence type="predicted"/>
<organism evidence="1 2">
    <name type="scientific">Puccinia coronata f. sp. avenae</name>
    <dbReference type="NCBI Taxonomy" id="200324"/>
    <lineage>
        <taxon>Eukaryota</taxon>
        <taxon>Fungi</taxon>
        <taxon>Dikarya</taxon>
        <taxon>Basidiomycota</taxon>
        <taxon>Pucciniomycotina</taxon>
        <taxon>Pucciniomycetes</taxon>
        <taxon>Pucciniales</taxon>
        <taxon>Pucciniaceae</taxon>
        <taxon>Puccinia</taxon>
    </lineage>
</organism>
<protein>
    <submittedName>
        <fullName evidence="1">Uncharacterized protein</fullName>
    </submittedName>
</protein>
<evidence type="ECO:0000313" key="1">
    <source>
        <dbReference type="EMBL" id="PLW25775.1"/>
    </source>
</evidence>